<dbReference type="Proteomes" id="UP001149822">
    <property type="component" value="Unassembled WGS sequence"/>
</dbReference>
<comment type="caution">
    <text evidence="1">The sequence shown here is derived from an EMBL/GenBank/DDBJ whole genome shotgun (WGS) entry which is preliminary data.</text>
</comment>
<dbReference type="InterPro" id="IPR036590">
    <property type="entry name" value="SRAP-like"/>
</dbReference>
<protein>
    <submittedName>
        <fullName evidence="1">Uncharacterized protein</fullName>
    </submittedName>
</protein>
<name>A0ABT4JCV3_9RHOB</name>
<proteinExistence type="predicted"/>
<reference evidence="1" key="1">
    <citation type="submission" date="2022-12" db="EMBL/GenBank/DDBJ databases">
        <title>Paracoccus sp. EF6 isolated from a lake water.</title>
        <authorList>
            <person name="Liu H."/>
        </authorList>
    </citation>
    <scope>NUCLEOTIDE SEQUENCE</scope>
    <source>
        <strain evidence="1">EF6</strain>
    </source>
</reference>
<dbReference type="EMBL" id="JAPTYD010000074">
    <property type="protein sequence ID" value="MCZ0964178.1"/>
    <property type="molecule type" value="Genomic_DNA"/>
</dbReference>
<evidence type="ECO:0000313" key="1">
    <source>
        <dbReference type="EMBL" id="MCZ0964178.1"/>
    </source>
</evidence>
<evidence type="ECO:0000313" key="2">
    <source>
        <dbReference type="Proteomes" id="UP001149822"/>
    </source>
</evidence>
<sequence>MILTTPEEIETWMSAEWAEAARLQRPLDDLLFEVLEPEEEDRQGRLF</sequence>
<dbReference type="SUPFAM" id="SSF143081">
    <property type="entry name" value="BB1717-like"/>
    <property type="match status" value="1"/>
</dbReference>
<dbReference type="RefSeq" id="WP_268944273.1">
    <property type="nucleotide sequence ID" value="NZ_JAPTYD010000074.1"/>
</dbReference>
<organism evidence="1 2">
    <name type="scientific">Paracoccus benzoatiresistens</name>
    <dbReference type="NCBI Taxonomy" id="2997341"/>
    <lineage>
        <taxon>Bacteria</taxon>
        <taxon>Pseudomonadati</taxon>
        <taxon>Pseudomonadota</taxon>
        <taxon>Alphaproteobacteria</taxon>
        <taxon>Rhodobacterales</taxon>
        <taxon>Paracoccaceae</taxon>
        <taxon>Paracoccus</taxon>
    </lineage>
</organism>
<keyword evidence="2" id="KW-1185">Reference proteome</keyword>
<accession>A0ABT4JCV3</accession>
<gene>
    <name evidence="1" type="ORF">OU682_21600</name>
</gene>